<evidence type="ECO:0000313" key="1">
    <source>
        <dbReference type="EMBL" id="THD68067.1"/>
    </source>
</evidence>
<sequence length="210" mass="23577">MGKQLLKLNCLIASLILIVSFGFSSLKKTEEVHLAYCATEPLKYDVAMTYENRVNVNPPFLGKSFNGFKEALAHSESRGNYFVINSFGYMGKYQFGSSAMKAVGVKSKEEFLSNPAMQEKAFEVILQRNKWILQDYIEEYAGKEVGGVRVTESGILAAAHLAGALSVKRFLRSYGKVGFKDAFGTSIRYYMTKFADYDVSHIKPMRKARI</sequence>
<comment type="caution">
    <text evidence="1">The sequence shown here is derived from an EMBL/GenBank/DDBJ whole genome shotgun (WGS) entry which is preliminary data.</text>
</comment>
<gene>
    <name evidence="1" type="ORF">E7Z59_10505</name>
</gene>
<protein>
    <submittedName>
        <fullName evidence="1">Peptidoglycan-binding protein LysM</fullName>
    </submittedName>
</protein>
<organism evidence="1 2">
    <name type="scientific">Robertkochia marina</name>
    <dbReference type="NCBI Taxonomy" id="1227945"/>
    <lineage>
        <taxon>Bacteria</taxon>
        <taxon>Pseudomonadati</taxon>
        <taxon>Bacteroidota</taxon>
        <taxon>Flavobacteriia</taxon>
        <taxon>Flavobacteriales</taxon>
        <taxon>Flavobacteriaceae</taxon>
        <taxon>Robertkochia</taxon>
    </lineage>
</organism>
<proteinExistence type="predicted"/>
<name>A0A4S3M213_9FLAO</name>
<dbReference type="Proteomes" id="UP000305939">
    <property type="component" value="Unassembled WGS sequence"/>
</dbReference>
<reference evidence="1 2" key="1">
    <citation type="submission" date="2019-04" db="EMBL/GenBank/DDBJ databases">
        <title>Draft genome sequence of Robertkochia marina CC-AMO-30D.</title>
        <authorList>
            <person name="Hameed A."/>
            <person name="Lin S.-Y."/>
            <person name="Shahina M."/>
            <person name="Lai W.-A."/>
            <person name="Young C.-C."/>
        </authorList>
    </citation>
    <scope>NUCLEOTIDE SEQUENCE [LARGE SCALE GENOMIC DNA]</scope>
    <source>
        <strain evidence="1 2">CC-AMO-30D</strain>
    </source>
</reference>
<dbReference type="OrthoDB" id="1143238at2"/>
<keyword evidence="2" id="KW-1185">Reference proteome</keyword>
<accession>A0A4S3M213</accession>
<dbReference type="AlphaFoldDB" id="A0A4S3M213"/>
<evidence type="ECO:0000313" key="2">
    <source>
        <dbReference type="Proteomes" id="UP000305939"/>
    </source>
</evidence>
<dbReference type="EMBL" id="SSMC01000002">
    <property type="protein sequence ID" value="THD68067.1"/>
    <property type="molecule type" value="Genomic_DNA"/>
</dbReference>